<dbReference type="Pfam" id="PF00460">
    <property type="entry name" value="Flg_bb_rod"/>
    <property type="match status" value="1"/>
</dbReference>
<dbReference type="NCBIfam" id="TIGR03506">
    <property type="entry name" value="FlgEFG_subfam"/>
    <property type="match status" value="1"/>
</dbReference>
<sequence>MSRTMIQAAVTMNQLQQKLDLIGHNMANSQTPGYKTRNSEFSSLLTQQINNLNTPENAVNRLTPEGIRVGSGAKLGAINNDFSIGSLQTTNRALDLALRNERHFFQIQTGEPGALETNYTRDGSFYLQPTSAGADAVMLTNGDGEPVLGQNGERIIIASGFEGIEVRDNGQIVVERNGELQVVGAIGIVEITRPHLLEAAGGNLFRLPDAGELGYVMDEVVEQIGVTNLLVESGMLEQANVDLATQMSELMVAQRAYQFNSRTISTTDQMMGLINQLRS</sequence>
<dbReference type="InterPro" id="IPR053967">
    <property type="entry name" value="LlgE_F_G-like_D1"/>
</dbReference>
<dbReference type="InterPro" id="IPR010930">
    <property type="entry name" value="Flg_bb/hook_C_dom"/>
</dbReference>
<gene>
    <name evidence="6" type="primary">flhP</name>
    <name evidence="6" type="ORF">GCM10007971_03260</name>
</gene>
<feature type="domain" description="Flagellar basal-body/hook protein C-terminal" evidence="4">
    <location>
        <begin position="233"/>
        <end position="277"/>
    </location>
</feature>
<dbReference type="PANTHER" id="PTHR30435">
    <property type="entry name" value="FLAGELLAR PROTEIN"/>
    <property type="match status" value="1"/>
</dbReference>
<dbReference type="InterPro" id="IPR001444">
    <property type="entry name" value="Flag_bb_rod_N"/>
</dbReference>
<dbReference type="GO" id="GO:0071978">
    <property type="term" value="P:bacterial-type flagellum-dependent swarming motility"/>
    <property type="evidence" value="ECO:0007669"/>
    <property type="project" value="TreeGrafter"/>
</dbReference>
<evidence type="ECO:0000313" key="6">
    <source>
        <dbReference type="EMBL" id="GGN50088.1"/>
    </source>
</evidence>
<comment type="similarity">
    <text evidence="1 2">Belongs to the flagella basal body rod proteins family.</text>
</comment>
<keyword evidence="6" id="KW-0282">Flagellum</keyword>
<reference evidence="6" key="2">
    <citation type="submission" date="2020-09" db="EMBL/GenBank/DDBJ databases">
        <authorList>
            <person name="Sun Q."/>
            <person name="Ohkuma M."/>
        </authorList>
    </citation>
    <scope>NUCLEOTIDE SEQUENCE</scope>
    <source>
        <strain evidence="6">JCM 17251</strain>
    </source>
</reference>
<dbReference type="Proteomes" id="UP000624041">
    <property type="component" value="Unassembled WGS sequence"/>
</dbReference>
<proteinExistence type="inferred from homology"/>
<feature type="domain" description="Flagellar hook protein FlgE/F/G-like D1" evidence="5">
    <location>
        <begin position="102"/>
        <end position="173"/>
    </location>
</feature>
<evidence type="ECO:0000259" key="5">
    <source>
        <dbReference type="Pfam" id="PF22692"/>
    </source>
</evidence>
<dbReference type="RefSeq" id="WP_156854291.1">
    <property type="nucleotide sequence ID" value="NZ_BMOS01000002.1"/>
</dbReference>
<evidence type="ECO:0000256" key="2">
    <source>
        <dbReference type="RuleBase" id="RU362116"/>
    </source>
</evidence>
<keyword evidence="7" id="KW-1185">Reference proteome</keyword>
<reference evidence="6" key="1">
    <citation type="journal article" date="2014" name="Int. J. Syst. Evol. Microbiol.">
        <title>Complete genome sequence of Corynebacterium casei LMG S-19264T (=DSM 44701T), isolated from a smear-ripened cheese.</title>
        <authorList>
            <consortium name="US DOE Joint Genome Institute (JGI-PGF)"/>
            <person name="Walter F."/>
            <person name="Albersmeier A."/>
            <person name="Kalinowski J."/>
            <person name="Ruckert C."/>
        </authorList>
    </citation>
    <scope>NUCLEOTIDE SEQUENCE</scope>
    <source>
        <strain evidence="6">JCM 17251</strain>
    </source>
</reference>
<dbReference type="GO" id="GO:0009425">
    <property type="term" value="C:bacterial-type flagellum basal body"/>
    <property type="evidence" value="ECO:0007669"/>
    <property type="project" value="UniProtKB-SubCell"/>
</dbReference>
<evidence type="ECO:0000313" key="7">
    <source>
        <dbReference type="Proteomes" id="UP000624041"/>
    </source>
</evidence>
<dbReference type="EMBL" id="BMOS01000002">
    <property type="protein sequence ID" value="GGN50088.1"/>
    <property type="molecule type" value="Genomic_DNA"/>
</dbReference>
<evidence type="ECO:0000256" key="1">
    <source>
        <dbReference type="ARBA" id="ARBA00009677"/>
    </source>
</evidence>
<evidence type="ECO:0000259" key="4">
    <source>
        <dbReference type="Pfam" id="PF06429"/>
    </source>
</evidence>
<accession>A0A917XSB4</accession>
<evidence type="ECO:0000259" key="3">
    <source>
        <dbReference type="Pfam" id="PF00460"/>
    </source>
</evidence>
<dbReference type="AlphaFoldDB" id="A0A917XSB4"/>
<dbReference type="InterPro" id="IPR037925">
    <property type="entry name" value="FlgE/F/G-like"/>
</dbReference>
<comment type="subcellular location">
    <subcellularLocation>
        <location evidence="2">Bacterial flagellum basal body</location>
    </subcellularLocation>
</comment>
<dbReference type="SUPFAM" id="SSF117143">
    <property type="entry name" value="Flagellar hook protein flgE"/>
    <property type="match status" value="1"/>
</dbReference>
<keyword evidence="6" id="KW-0966">Cell projection</keyword>
<dbReference type="Pfam" id="PF22692">
    <property type="entry name" value="LlgE_F_G_D1"/>
    <property type="match status" value="1"/>
</dbReference>
<dbReference type="InterPro" id="IPR020013">
    <property type="entry name" value="Flagellar_FlgE/F/G"/>
</dbReference>
<comment type="caution">
    <text evidence="6">The sequence shown here is derived from an EMBL/GenBank/DDBJ whole genome shotgun (WGS) entry which is preliminary data.</text>
</comment>
<organism evidence="6 7">
    <name type="scientific">Oceanobacillus indicireducens</name>
    <dbReference type="NCBI Taxonomy" id="1004261"/>
    <lineage>
        <taxon>Bacteria</taxon>
        <taxon>Bacillati</taxon>
        <taxon>Bacillota</taxon>
        <taxon>Bacilli</taxon>
        <taxon>Bacillales</taxon>
        <taxon>Bacillaceae</taxon>
        <taxon>Oceanobacillus</taxon>
    </lineage>
</organism>
<name>A0A917XSB4_9BACI</name>
<keyword evidence="2" id="KW-0975">Bacterial flagellum</keyword>
<protein>
    <submittedName>
        <fullName evidence="6">Flagellar hook-basal body complex protein FlhP</fullName>
    </submittedName>
</protein>
<keyword evidence="6" id="KW-0969">Cilium</keyword>
<feature type="domain" description="Flagellar basal body rod protein N-terminal" evidence="3">
    <location>
        <begin position="11"/>
        <end position="35"/>
    </location>
</feature>
<dbReference type="PANTHER" id="PTHR30435:SF19">
    <property type="entry name" value="FLAGELLAR BASAL-BODY ROD PROTEIN FLGG"/>
    <property type="match status" value="1"/>
</dbReference>
<dbReference type="Pfam" id="PF06429">
    <property type="entry name" value="Flg_bbr_C"/>
    <property type="match status" value="1"/>
</dbReference>